<sequence length="227" mass="26122">LLLWIFASLTPQEIREKLEDNNGPFQKELIAYLESVHQGEYFTGQQDAVLERIQEESKREDTEYQNPTETLPIPPPAGKCKEQCSKCQNCIKYDTWHNQYLATTDDLILKSNIHKCGSSFNKDGSQNKTKQYVGCMDNKWGKCRARFPRQLHKESHVDRVTGTLFMKKLEPWINTFTPALTYLFRCNTDVTSLKSGTAIKAVTLYVSNYITKTALKTHVVFDSIRSI</sequence>
<keyword evidence="2" id="KW-1185">Reference proteome</keyword>
<reference evidence="1 2" key="1">
    <citation type="journal article" date="2019" name="Nat. Ecol. Evol.">
        <title>Megaphylogeny resolves global patterns of mushroom evolution.</title>
        <authorList>
            <person name="Varga T."/>
            <person name="Krizsan K."/>
            <person name="Foldi C."/>
            <person name="Dima B."/>
            <person name="Sanchez-Garcia M."/>
            <person name="Sanchez-Ramirez S."/>
            <person name="Szollosi G.J."/>
            <person name="Szarkandi J.G."/>
            <person name="Papp V."/>
            <person name="Albert L."/>
            <person name="Andreopoulos W."/>
            <person name="Angelini C."/>
            <person name="Antonin V."/>
            <person name="Barry K.W."/>
            <person name="Bougher N.L."/>
            <person name="Buchanan P."/>
            <person name="Buyck B."/>
            <person name="Bense V."/>
            <person name="Catcheside P."/>
            <person name="Chovatia M."/>
            <person name="Cooper J."/>
            <person name="Damon W."/>
            <person name="Desjardin D."/>
            <person name="Finy P."/>
            <person name="Geml J."/>
            <person name="Haridas S."/>
            <person name="Hughes K."/>
            <person name="Justo A."/>
            <person name="Karasinski D."/>
            <person name="Kautmanova I."/>
            <person name="Kiss B."/>
            <person name="Kocsube S."/>
            <person name="Kotiranta H."/>
            <person name="LaButti K.M."/>
            <person name="Lechner B.E."/>
            <person name="Liimatainen K."/>
            <person name="Lipzen A."/>
            <person name="Lukacs Z."/>
            <person name="Mihaltcheva S."/>
            <person name="Morgado L.N."/>
            <person name="Niskanen T."/>
            <person name="Noordeloos M.E."/>
            <person name="Ohm R.A."/>
            <person name="Ortiz-Santana B."/>
            <person name="Ovrebo C."/>
            <person name="Racz N."/>
            <person name="Riley R."/>
            <person name="Savchenko A."/>
            <person name="Shiryaev A."/>
            <person name="Soop K."/>
            <person name="Spirin V."/>
            <person name="Szebenyi C."/>
            <person name="Tomsovsky M."/>
            <person name="Tulloss R.E."/>
            <person name="Uehling J."/>
            <person name="Grigoriev I.V."/>
            <person name="Vagvolgyi C."/>
            <person name="Papp T."/>
            <person name="Martin F.M."/>
            <person name="Miettinen O."/>
            <person name="Hibbett D.S."/>
            <person name="Nagy L.G."/>
        </authorList>
    </citation>
    <scope>NUCLEOTIDE SEQUENCE [LARGE SCALE GENOMIC DNA]</scope>
    <source>
        <strain evidence="1 2">NL-1719</strain>
    </source>
</reference>
<evidence type="ECO:0000313" key="2">
    <source>
        <dbReference type="Proteomes" id="UP000308600"/>
    </source>
</evidence>
<evidence type="ECO:0000313" key="1">
    <source>
        <dbReference type="EMBL" id="TFK59310.1"/>
    </source>
</evidence>
<accession>A0ACD3A0V3</accession>
<name>A0ACD3A0V3_9AGAR</name>
<protein>
    <submittedName>
        <fullName evidence="1">Uncharacterized protein</fullName>
    </submittedName>
</protein>
<proteinExistence type="predicted"/>
<gene>
    <name evidence="1" type="ORF">BDN72DRAFT_750445</name>
</gene>
<dbReference type="EMBL" id="ML209020">
    <property type="protein sequence ID" value="TFK59310.1"/>
    <property type="molecule type" value="Genomic_DNA"/>
</dbReference>
<dbReference type="Proteomes" id="UP000308600">
    <property type="component" value="Unassembled WGS sequence"/>
</dbReference>
<feature type="non-terminal residue" evidence="1">
    <location>
        <position position="227"/>
    </location>
</feature>
<feature type="non-terminal residue" evidence="1">
    <location>
        <position position="1"/>
    </location>
</feature>
<organism evidence="1 2">
    <name type="scientific">Pluteus cervinus</name>
    <dbReference type="NCBI Taxonomy" id="181527"/>
    <lineage>
        <taxon>Eukaryota</taxon>
        <taxon>Fungi</taxon>
        <taxon>Dikarya</taxon>
        <taxon>Basidiomycota</taxon>
        <taxon>Agaricomycotina</taxon>
        <taxon>Agaricomycetes</taxon>
        <taxon>Agaricomycetidae</taxon>
        <taxon>Agaricales</taxon>
        <taxon>Pluteineae</taxon>
        <taxon>Pluteaceae</taxon>
        <taxon>Pluteus</taxon>
    </lineage>
</organism>